<dbReference type="Pfam" id="PF00018">
    <property type="entry name" value="SH3_1"/>
    <property type="match status" value="2"/>
</dbReference>
<evidence type="ECO:0000256" key="2">
    <source>
        <dbReference type="ARBA" id="ARBA00022658"/>
    </source>
</evidence>
<feature type="compositionally biased region" description="Polar residues" evidence="5">
    <location>
        <begin position="1394"/>
        <end position="1405"/>
    </location>
</feature>
<feature type="region of interest" description="Disordered" evidence="5">
    <location>
        <begin position="1370"/>
        <end position="1429"/>
    </location>
</feature>
<dbReference type="GO" id="GO:0007265">
    <property type="term" value="P:Ras protein signal transduction"/>
    <property type="evidence" value="ECO:0007669"/>
    <property type="project" value="TreeGrafter"/>
</dbReference>
<gene>
    <name evidence="10" type="ORF">CVT25_000456</name>
</gene>
<feature type="domain" description="Ras-GEF" evidence="7">
    <location>
        <begin position="968"/>
        <end position="1207"/>
    </location>
</feature>
<dbReference type="CDD" id="cd06224">
    <property type="entry name" value="REM"/>
    <property type="match status" value="1"/>
</dbReference>
<dbReference type="EMBL" id="NHYD01003966">
    <property type="protein sequence ID" value="PPQ67976.1"/>
    <property type="molecule type" value="Genomic_DNA"/>
</dbReference>
<dbReference type="InParanoid" id="A0A409VP41"/>
<evidence type="ECO:0000256" key="4">
    <source>
        <dbReference type="PROSITE-ProRule" id="PRU00192"/>
    </source>
</evidence>
<dbReference type="SMART" id="SM00326">
    <property type="entry name" value="SH3"/>
    <property type="match status" value="2"/>
</dbReference>
<dbReference type="Proteomes" id="UP000283269">
    <property type="component" value="Unassembled WGS sequence"/>
</dbReference>
<dbReference type="GO" id="GO:0005085">
    <property type="term" value="F:guanyl-nucleotide exchange factor activity"/>
    <property type="evidence" value="ECO:0007669"/>
    <property type="project" value="UniProtKB-KW"/>
</dbReference>
<dbReference type="InterPro" id="IPR036964">
    <property type="entry name" value="RASGEF_cat_dom_sf"/>
</dbReference>
<feature type="compositionally biased region" description="Polar residues" evidence="5">
    <location>
        <begin position="1502"/>
        <end position="1525"/>
    </location>
</feature>
<evidence type="ECO:0000313" key="11">
    <source>
        <dbReference type="Proteomes" id="UP000283269"/>
    </source>
</evidence>
<dbReference type="PANTHER" id="PTHR23113:SF368">
    <property type="entry name" value="CELL DIVISION CONTROL PROTEIN 25"/>
    <property type="match status" value="1"/>
</dbReference>
<feature type="region of interest" description="Disordered" evidence="5">
    <location>
        <begin position="185"/>
        <end position="228"/>
    </location>
</feature>
<keyword evidence="2 3" id="KW-0344">Guanine-nucleotide releasing factor</keyword>
<dbReference type="Gene3D" id="1.10.840.10">
    <property type="entry name" value="Ras guanine-nucleotide exchange factors catalytic domain"/>
    <property type="match status" value="2"/>
</dbReference>
<dbReference type="Pfam" id="PF00618">
    <property type="entry name" value="RasGEF_N"/>
    <property type="match status" value="1"/>
</dbReference>
<dbReference type="GO" id="GO:0005886">
    <property type="term" value="C:plasma membrane"/>
    <property type="evidence" value="ECO:0007669"/>
    <property type="project" value="TreeGrafter"/>
</dbReference>
<feature type="region of interest" description="Disordered" evidence="5">
    <location>
        <begin position="1457"/>
        <end position="1527"/>
    </location>
</feature>
<dbReference type="InterPro" id="IPR001202">
    <property type="entry name" value="WW_dom"/>
</dbReference>
<dbReference type="PROSITE" id="PS50009">
    <property type="entry name" value="RASGEF_CAT"/>
    <property type="match status" value="2"/>
</dbReference>
<keyword evidence="1 4" id="KW-0728">SH3 domain</keyword>
<dbReference type="InterPro" id="IPR000651">
    <property type="entry name" value="Ras-like_Gua-exchang_fac_N"/>
</dbReference>
<dbReference type="InterPro" id="IPR001895">
    <property type="entry name" value="RASGEF_cat_dom"/>
</dbReference>
<sequence length="2493" mass="275638">MATLAATVGYESLAYATESLREIQSSYPFSPSATTYVEPVTQEQDEQVQFDAQQYVMFCRALYDYKADDPSALSFQTGDIIEILTRQPSGWWDGLLNEERGWFPSNYVEVITDEEALSSFGTPVIGMQDIPSIVVPVSDVSAYNHERLDEAPYRNGDPATPTHQSDFWIPEVTIDGQIYYLNTKTGQRSRDLPRESEDEVSDNDFSGLQPQKASRSGDSDGLGLGPYNHARAISDVEQSATGKTVANASSSSPLIDITPADNQYPHPLGVGAIDSKGYSDNSNSPPHEHLLPARERQNTSPPVEVTGFTSQRRPNPVAKIAISQLSSDDRIAKALEQALEPQSPSPNVITDLAFAVTIAIQNVIRHVQSSGAPRRAEDDQKMDKLIYSIVLAVQNLLYIAAASPIHQAGEIPYSGRAPAAQSLTSSLKAPQRKVTAILSRLVLSARALEYNSGSPLPDTLIRIESDAEELQKDVNSFVLEVHRVAQGQPTLESKNFKRIQGFFATTNTGLGLVGGGSAASWKGFGYHFRDDNKGVPQKVLDADVILEIDLSVDRLQRRILVLQEATRLANIDSVSQVCSAVQELVTYTSTFLSFIADVYVARHVDIDGIRQSGDSALNNDYTRMVNDARLLVRKMEAVVQAIYDDSSSLLLTTQTLHDGARNAFSSEREDSYAILNNLSSSLGSNIALVKRIFGGLLSLGYEQAEAVQGDYKESIDWRFSGISAIKIHLGTDLEEDDHNLNSKEIVDIELAFQRTDQRNSFSYQSYPSLQNSGSFPEDSPPLDMPFNETSFSNKSPINIEDDDDTGSIEANVKATPRPSGSAKLQRLLGDEYADKLAADLRPWYLRADYSASDIIIDADNSVRGGTLPALVERLTAHDQAGKFLVINTMKTMVDGMLDPEDLYILDRMKEFVSSNEVSTSAAAKNLLVQIQRTKKIGDAKTLVNTNQEPPPAPIVPKSGKKLKLLDVDPLELARQFTIIESQLYQKIRPIEGLHRARVQKIEHDDDIAAVIQTSNRIAEWIAECILSKEDPRRRAQVIKHLIAVADRCRLLKNFSTMSAITSGLNTPPIRRLKKTWDQISQRYMAQFAACEVTIDSTKNFNKYRVLMASVAPPCVPFLGVFLSTLQFIQDGNPDKLSGDMINFRKFQKASEVIIDIRRWQTQSFNLQPLPSVIAFINESLSKFSGNTRTAAISTPSASSSSNQVQPVQPAQQEDQQAVEEPYNTLFCRALYDYEAQDASALSFRTDDIIEVLTQQPSGWWDGLLGEERGWFPSNYVTIISDEEAELAFSQAESSTADGQNLAIQPNPAPEVSHISLDTQAENEEWLDNEVSYRNTNSTTQKPPASNGTQQSDFWIPEVTADGQIYYVNTQTGQRSRDLPQEAEDEVSDGDLAGLTSQTSSRSGTSAGLAFGPSDGAEVSSGSEDAPGLNGTSDAWVKRLADDGVSHYYMNKLDGRVQWTTPDSMGSSTRSTSTLPSSASRQPDTSRLSVYSDDSDVQPFDHLQTSRVRQNNGKSRLTPGSNSHPEPNQAAVMELTSAERIAKAVQHALEPPPPTLVTDLSAVAKSSIQAVVDNVQTSGVIRRPEDDQKMDLLIYSVVLAVRNLLYIAASPPSQVPNDVLPGNTRDAKTNSQAPLKPAQRKVTATLSRLVLSARAMQYDSGSLLADTLNRIETDSEELERAVVSFVLEVQRNEHQSQSRSKNVKRLQGVFTTANIGLGLVGGGSAGSWKGFGYVASANEAGLPRKVLGTEVVLEITTSLDRLQDKNNVLNETLRPSTNNSVRQVQTRVQEFVTHISAFLNLVADIHVARHVDIDGIRQSGDAASSDHYSQSVDNARHLVRTLETVTQAIYDDSSALLLAAQTLHDGEKGSQRGDQLEAYDLLDSLSSSLSSNLGLVKQVFDGLLSVGHQQAEVAQGDYNGSIDWRMSRLSVINDHFDGPVHKSGTDAYHSENEDVVDMELAFNRPGLRSQKSTAESSYDSYRTLANSNDTVHISSRDSELSLDNTLVTQSPTDIRDGYVDNDMGLYEDEASKPTTRPSGANKLQRLLGEEYADKVAADLQPWYLRPNYSPSDIIIEADGSVRGGTVPALVERLTAHEQADTTFSKAFLMTYKSFTTLDELFDLLVARFRIQPPDNLTQSEREEWVKLKQHVIQMRVINTMKSMVVDDGVLEKEDMYILDRMKEFISTDEVSRFAAAKHLLIQIERTQKQGGDAKQLVNTNSGPPPPAIAPKSSKKLKLLDIDPLELARQLTIMESQLYQKIKPMECLQRSREQKTENVDNITTVIQTSNRIADWVAESILNKEDSRRRAQVIKHLIAVADRCRTLNNFSTMIAITSGLNTPPIRRLKRTWEQVNQRFMAQFGACEMTIDSNKNFTKYRSLMASVTPPCVPFIGVFLSTLQFIQDGNPDNLPGGLVNFRKRQKASEVINDIKRWQAQPFNFQSLPPVLSFINDSLNQFSDTRASSDHFWALSLEREPREREDEKMARLLQESGFL</sequence>
<dbReference type="InterPro" id="IPR008937">
    <property type="entry name" value="Ras-like_GEF"/>
</dbReference>
<keyword evidence="11" id="KW-1185">Reference proteome</keyword>
<reference evidence="10 11" key="1">
    <citation type="journal article" date="2018" name="Evol. Lett.">
        <title>Horizontal gene cluster transfer increased hallucinogenic mushroom diversity.</title>
        <authorList>
            <person name="Reynolds H.T."/>
            <person name="Vijayakumar V."/>
            <person name="Gluck-Thaler E."/>
            <person name="Korotkin H.B."/>
            <person name="Matheny P.B."/>
            <person name="Slot J.C."/>
        </authorList>
    </citation>
    <scope>NUCLEOTIDE SEQUENCE [LARGE SCALE GENOMIC DNA]</scope>
    <source>
        <strain evidence="10 11">2631</strain>
    </source>
</reference>
<dbReference type="SMART" id="SM00147">
    <property type="entry name" value="RasGEF"/>
    <property type="match status" value="2"/>
</dbReference>
<evidence type="ECO:0000259" key="9">
    <source>
        <dbReference type="PROSITE" id="PS50212"/>
    </source>
</evidence>
<dbReference type="CDD" id="cd11883">
    <property type="entry name" value="SH3_Sdc25"/>
    <property type="match status" value="2"/>
</dbReference>
<dbReference type="SMART" id="SM00229">
    <property type="entry name" value="RasGEFN"/>
    <property type="match status" value="1"/>
</dbReference>
<dbReference type="SUPFAM" id="SSF50044">
    <property type="entry name" value="SH3-domain"/>
    <property type="match status" value="2"/>
</dbReference>
<dbReference type="PRINTS" id="PR00452">
    <property type="entry name" value="SH3DOMAIN"/>
</dbReference>
<feature type="region of interest" description="Disordered" evidence="5">
    <location>
        <begin position="241"/>
        <end position="310"/>
    </location>
</feature>
<evidence type="ECO:0000259" key="7">
    <source>
        <dbReference type="PROSITE" id="PS50009"/>
    </source>
</evidence>
<feature type="compositionally biased region" description="Polar residues" evidence="5">
    <location>
        <begin position="763"/>
        <end position="774"/>
    </location>
</feature>
<dbReference type="Pfam" id="PF00617">
    <property type="entry name" value="RasGEF"/>
    <property type="match status" value="2"/>
</dbReference>
<feature type="region of interest" description="Disordered" evidence="5">
    <location>
        <begin position="1191"/>
        <end position="1216"/>
    </location>
</feature>
<evidence type="ECO:0000313" key="10">
    <source>
        <dbReference type="EMBL" id="PPQ67976.1"/>
    </source>
</evidence>
<dbReference type="CDD" id="cd00155">
    <property type="entry name" value="RasGEF"/>
    <property type="match status" value="2"/>
</dbReference>
<accession>A0A409VP41</accession>
<feature type="compositionally biased region" description="Low complexity" evidence="5">
    <location>
        <begin position="1195"/>
        <end position="1216"/>
    </location>
</feature>
<evidence type="ECO:0000259" key="8">
    <source>
        <dbReference type="PROSITE" id="PS50020"/>
    </source>
</evidence>
<feature type="region of interest" description="Disordered" evidence="5">
    <location>
        <begin position="763"/>
        <end position="783"/>
    </location>
</feature>
<dbReference type="PROSITE" id="PS50020">
    <property type="entry name" value="WW_DOMAIN_2"/>
    <property type="match status" value="1"/>
</dbReference>
<evidence type="ECO:0000256" key="1">
    <source>
        <dbReference type="ARBA" id="ARBA00022443"/>
    </source>
</evidence>
<feature type="compositionally biased region" description="Polar residues" evidence="5">
    <location>
        <begin position="203"/>
        <end position="214"/>
    </location>
</feature>
<feature type="region of interest" description="Disordered" evidence="5">
    <location>
        <begin position="797"/>
        <end position="821"/>
    </location>
</feature>
<dbReference type="InterPro" id="IPR023578">
    <property type="entry name" value="Ras_GEF_dom_sf"/>
</dbReference>
<comment type="caution">
    <text evidence="10">The sequence shown here is derived from an EMBL/GenBank/DDBJ whole genome shotgun (WGS) entry which is preliminary data.</text>
</comment>
<feature type="compositionally biased region" description="Basic and acidic residues" evidence="5">
    <location>
        <begin position="286"/>
        <end position="297"/>
    </location>
</feature>
<protein>
    <submittedName>
        <fullName evidence="10">Uncharacterized protein</fullName>
    </submittedName>
</protein>
<proteinExistence type="predicted"/>
<name>A0A409VP41_PSICY</name>
<dbReference type="PANTHER" id="PTHR23113">
    <property type="entry name" value="GUANINE NUCLEOTIDE EXCHANGE FACTOR"/>
    <property type="match status" value="1"/>
</dbReference>
<feature type="compositionally biased region" description="Low complexity" evidence="5">
    <location>
        <begin position="1466"/>
        <end position="1479"/>
    </location>
</feature>
<feature type="compositionally biased region" description="Polar residues" evidence="5">
    <location>
        <begin position="241"/>
        <end position="253"/>
    </location>
</feature>
<feature type="region of interest" description="Disordered" evidence="5">
    <location>
        <begin position="2210"/>
        <end position="2230"/>
    </location>
</feature>
<evidence type="ECO:0000256" key="5">
    <source>
        <dbReference type="SAM" id="MobiDB-lite"/>
    </source>
</evidence>
<feature type="domain" description="SH3" evidence="6">
    <location>
        <begin position="1222"/>
        <end position="1281"/>
    </location>
</feature>
<dbReference type="OrthoDB" id="546434at2759"/>
<organism evidence="10 11">
    <name type="scientific">Psilocybe cyanescens</name>
    <dbReference type="NCBI Taxonomy" id="93625"/>
    <lineage>
        <taxon>Eukaryota</taxon>
        <taxon>Fungi</taxon>
        <taxon>Dikarya</taxon>
        <taxon>Basidiomycota</taxon>
        <taxon>Agaricomycotina</taxon>
        <taxon>Agaricomycetes</taxon>
        <taxon>Agaricomycetidae</taxon>
        <taxon>Agaricales</taxon>
        <taxon>Agaricineae</taxon>
        <taxon>Strophariaceae</taxon>
        <taxon>Psilocybe</taxon>
    </lineage>
</organism>
<dbReference type="Gene3D" id="1.20.870.10">
    <property type="entry name" value="Son of sevenless (SoS) protein Chain: S domain 1"/>
    <property type="match status" value="1"/>
</dbReference>
<dbReference type="FunFam" id="2.30.30.40:FF:000072">
    <property type="entry name" value="Unconventional Myosin IB"/>
    <property type="match status" value="2"/>
</dbReference>
<feature type="domain" description="SH3" evidence="6">
    <location>
        <begin position="54"/>
        <end position="113"/>
    </location>
</feature>
<feature type="domain" description="N-terminal Ras-GEF" evidence="9">
    <location>
        <begin position="2076"/>
        <end position="2207"/>
    </location>
</feature>
<evidence type="ECO:0000256" key="3">
    <source>
        <dbReference type="PROSITE-ProRule" id="PRU00168"/>
    </source>
</evidence>
<dbReference type="STRING" id="93625.A0A409VP41"/>
<dbReference type="InterPro" id="IPR001452">
    <property type="entry name" value="SH3_domain"/>
</dbReference>
<dbReference type="Gene3D" id="2.30.30.40">
    <property type="entry name" value="SH3 Domains"/>
    <property type="match status" value="2"/>
</dbReference>
<evidence type="ECO:0000259" key="6">
    <source>
        <dbReference type="PROSITE" id="PS50002"/>
    </source>
</evidence>
<dbReference type="PROSITE" id="PS50212">
    <property type="entry name" value="RASGEF_NTER"/>
    <property type="match status" value="1"/>
</dbReference>
<dbReference type="PROSITE" id="PS50002">
    <property type="entry name" value="SH3"/>
    <property type="match status" value="2"/>
</dbReference>
<dbReference type="SUPFAM" id="SSF48366">
    <property type="entry name" value="Ras GEF"/>
    <property type="match status" value="2"/>
</dbReference>
<feature type="domain" description="WW" evidence="8">
    <location>
        <begin position="1429"/>
        <end position="1463"/>
    </location>
</feature>
<feature type="domain" description="Ras-GEF" evidence="7">
    <location>
        <begin position="2241"/>
        <end position="2476"/>
    </location>
</feature>
<dbReference type="InterPro" id="IPR036028">
    <property type="entry name" value="SH3-like_dom_sf"/>
</dbReference>